<feature type="domain" description="Aminomethyltransferase C-terminal" evidence="4">
    <location>
        <begin position="808"/>
        <end position="892"/>
    </location>
</feature>
<proteinExistence type="inferred from homology"/>
<dbReference type="InterPro" id="IPR006222">
    <property type="entry name" value="GCVT_N"/>
</dbReference>
<dbReference type="FunFam" id="3.50.50.60:FF:000769">
    <property type="entry name" value="Sarcosine dehydrogenase"/>
    <property type="match status" value="1"/>
</dbReference>
<reference evidence="6" key="1">
    <citation type="journal article" date="2018" name="Genome Res.">
        <title>The genomic architecture and molecular evolution of ant odorant receptors.</title>
        <authorList>
            <person name="McKenzie S.K."/>
            <person name="Kronauer D.J.C."/>
        </authorList>
    </citation>
    <scope>NUCLEOTIDE SEQUENCE [LARGE SCALE GENOMIC DNA]</scope>
    <source>
        <strain evidence="6">Clonal line C1</strain>
    </source>
</reference>
<dbReference type="InterPro" id="IPR028896">
    <property type="entry name" value="GcvT/YgfZ/DmdA"/>
</dbReference>
<dbReference type="Gene3D" id="3.50.50.60">
    <property type="entry name" value="FAD/NAD(P)-binding domain"/>
    <property type="match status" value="1"/>
</dbReference>
<dbReference type="PANTHER" id="PTHR43757:SF11">
    <property type="entry name" value="SARCOSINE DEHYDROGENASE"/>
    <property type="match status" value="1"/>
</dbReference>
<dbReference type="GO" id="GO:0005739">
    <property type="term" value="C:mitochondrion"/>
    <property type="evidence" value="ECO:0007669"/>
    <property type="project" value="TreeGrafter"/>
</dbReference>
<evidence type="ECO:0000256" key="1">
    <source>
        <dbReference type="ARBA" id="ARBA00008609"/>
    </source>
</evidence>
<name>A0A3L8DBA7_OOCBI</name>
<feature type="domain" description="GCVT N-terminal" evidence="3">
    <location>
        <begin position="474"/>
        <end position="788"/>
    </location>
</feature>
<dbReference type="Pfam" id="PF08669">
    <property type="entry name" value="GCV_T_C"/>
    <property type="match status" value="1"/>
</dbReference>
<dbReference type="Pfam" id="PF01266">
    <property type="entry name" value="DAO"/>
    <property type="match status" value="1"/>
</dbReference>
<dbReference type="SUPFAM" id="SSF101790">
    <property type="entry name" value="Aminomethyltransferase beta-barrel domain"/>
    <property type="match status" value="1"/>
</dbReference>
<dbReference type="SUPFAM" id="SSF51905">
    <property type="entry name" value="FAD/NAD(P)-binding domain"/>
    <property type="match status" value="1"/>
</dbReference>
<evidence type="ECO:0000259" key="4">
    <source>
        <dbReference type="Pfam" id="PF08669"/>
    </source>
</evidence>
<dbReference type="Pfam" id="PF16350">
    <property type="entry name" value="FAO_M"/>
    <property type="match status" value="1"/>
</dbReference>
<dbReference type="InterPro" id="IPR006076">
    <property type="entry name" value="FAD-dep_OxRdtase"/>
</dbReference>
<comment type="caution">
    <text evidence="6">The sequence shown here is derived from an EMBL/GenBank/DDBJ whole genome shotgun (WGS) entry which is preliminary data.</text>
</comment>
<evidence type="ECO:0008006" key="7">
    <source>
        <dbReference type="Google" id="ProtNLM"/>
    </source>
</evidence>
<dbReference type="SUPFAM" id="SSF103025">
    <property type="entry name" value="Folate-binding domain"/>
    <property type="match status" value="1"/>
</dbReference>
<evidence type="ECO:0000313" key="6">
    <source>
        <dbReference type="EMBL" id="RLU17616.1"/>
    </source>
</evidence>
<dbReference type="Gene3D" id="3.30.1360.120">
    <property type="entry name" value="Probable tRNA modification gtpase trme, domain 1"/>
    <property type="match status" value="1"/>
</dbReference>
<comment type="similarity">
    <text evidence="1">Belongs to the GcvT family.</text>
</comment>
<organism evidence="6">
    <name type="scientific">Ooceraea biroi</name>
    <name type="common">Clonal raider ant</name>
    <name type="synonym">Cerapachys biroi</name>
    <dbReference type="NCBI Taxonomy" id="2015173"/>
    <lineage>
        <taxon>Eukaryota</taxon>
        <taxon>Metazoa</taxon>
        <taxon>Ecdysozoa</taxon>
        <taxon>Arthropoda</taxon>
        <taxon>Hexapoda</taxon>
        <taxon>Insecta</taxon>
        <taxon>Pterygota</taxon>
        <taxon>Neoptera</taxon>
        <taxon>Endopterygota</taxon>
        <taxon>Hymenoptera</taxon>
        <taxon>Apocrita</taxon>
        <taxon>Aculeata</taxon>
        <taxon>Formicoidea</taxon>
        <taxon>Formicidae</taxon>
        <taxon>Dorylinae</taxon>
        <taxon>Ooceraea</taxon>
    </lineage>
</organism>
<feature type="domain" description="FAD dependent oxidoreductase central" evidence="5">
    <location>
        <begin position="416"/>
        <end position="470"/>
    </location>
</feature>
<dbReference type="EMBL" id="QOIP01000010">
    <property type="protein sequence ID" value="RLU17616.1"/>
    <property type="molecule type" value="Genomic_DNA"/>
</dbReference>
<reference evidence="6" key="2">
    <citation type="submission" date="2018-07" db="EMBL/GenBank/DDBJ databases">
        <authorList>
            <person name="Mckenzie S.K."/>
            <person name="Kronauer D.J.C."/>
        </authorList>
    </citation>
    <scope>NUCLEOTIDE SEQUENCE</scope>
    <source>
        <strain evidence="6">Clonal line C1</strain>
    </source>
</reference>
<dbReference type="Gene3D" id="2.40.30.110">
    <property type="entry name" value="Aminomethyltransferase beta-barrel domains"/>
    <property type="match status" value="1"/>
</dbReference>
<dbReference type="AlphaFoldDB" id="A0A3L8DBA7"/>
<accession>A0A3L8DBA7</accession>
<dbReference type="InterPro" id="IPR027266">
    <property type="entry name" value="TrmE/GcvT-like"/>
</dbReference>
<dbReference type="Gene3D" id="3.30.70.1400">
    <property type="entry name" value="Aminomethyltransferase beta-barrel domains"/>
    <property type="match status" value="1"/>
</dbReference>
<feature type="domain" description="FAD dependent oxidoreductase" evidence="2">
    <location>
        <begin position="57"/>
        <end position="413"/>
    </location>
</feature>
<dbReference type="Gene3D" id="3.30.9.10">
    <property type="entry name" value="D-Amino Acid Oxidase, subunit A, domain 2"/>
    <property type="match status" value="1"/>
</dbReference>
<dbReference type="SUPFAM" id="SSF54373">
    <property type="entry name" value="FAD-linked reductases, C-terminal domain"/>
    <property type="match status" value="1"/>
</dbReference>
<evidence type="ECO:0000259" key="3">
    <source>
        <dbReference type="Pfam" id="PF01571"/>
    </source>
</evidence>
<dbReference type="FunFam" id="2.40.30.110:FF:000008">
    <property type="entry name" value="Sarcosine dehydrogenase"/>
    <property type="match status" value="1"/>
</dbReference>
<dbReference type="InterPro" id="IPR032503">
    <property type="entry name" value="FAO_M"/>
</dbReference>
<dbReference type="PANTHER" id="PTHR43757">
    <property type="entry name" value="AMINOMETHYLTRANSFERASE"/>
    <property type="match status" value="1"/>
</dbReference>
<dbReference type="Pfam" id="PF01571">
    <property type="entry name" value="GCV_T"/>
    <property type="match status" value="1"/>
</dbReference>
<protein>
    <recommendedName>
        <fullName evidence="7">Sarcosine dehydrogenase, mitochondrial</fullName>
    </recommendedName>
</protein>
<dbReference type="InterPro" id="IPR029043">
    <property type="entry name" value="GcvT/YgfZ_C"/>
</dbReference>
<dbReference type="Proteomes" id="UP000279307">
    <property type="component" value="Chromosome 10"/>
</dbReference>
<dbReference type="OrthoDB" id="498204at2759"/>
<dbReference type="InterPro" id="IPR013977">
    <property type="entry name" value="GcvT_C"/>
</dbReference>
<evidence type="ECO:0000259" key="5">
    <source>
        <dbReference type="Pfam" id="PF16350"/>
    </source>
</evidence>
<evidence type="ECO:0000259" key="2">
    <source>
        <dbReference type="Pfam" id="PF01266"/>
    </source>
</evidence>
<gene>
    <name evidence="6" type="ORF">DMN91_009852</name>
</gene>
<dbReference type="InterPro" id="IPR036188">
    <property type="entry name" value="FAD/NAD-bd_sf"/>
</dbReference>
<sequence length="905" mass="101764">MNIQPILLNLIVRRRNYILISYSFQLPQRSFRNIRTLGTGTFNGDGKKNIDIPSSADVVIIGGGSAGCNALYQLGKRGVNTVLLDKSKLISGTTWHTAGLVWCLRNVCDIEMELLKASRLIYASLQEETNINPGWINNGGLLIARSSERVVEYERLMTACKNFGIDARIITPSETKEKFPLINDGTFLAAIHSPADGTIDPAMMVNALTKSAEKKGCKIIEDCPVTKLLVEDIDGQKIVHGVETPHGIIKTNVVLNAAGAWSKTIAQMAGLDIPLIPMKHAYVVTEPMDVRGLPNIRDPDLNLYFRVQGGTLSIGGYEPNPIILKFAPEDFSFSLYELDWDVFNTHVEAMNQLIPTLATTGIRTTVCGPESFTPDHRPLMGEDPRCTGFYYSCGYNSAGMMFGGGCGEQIASWIVNGRPEKHMFNYDIRRYIPEQRKNLVWSNERSHEAYARNYEIRFPHDEHLSGRNLKIDPFHDLLMKEGAVMEERQGWERPGWFLPDNKTTRILPYDYGGYYDTPKNMNDAYADILKAERTFNFSPYDDIIREEALSCRNNVGLFDMSYFGKYYICGPDASTAVDYIFTAQVNNREINRTVYTCMLNKNGGVEGDCTVTGLESGSGGVVDPIFKGKAFYIVSGGMSSYHTWAHVTKVIREKDLHASVHNVTEQIGILSIQGPNSREVLRMLVEDDLSNNSLPFSTSKLVKIDNELVHMFRLSFVGELGYELHIPRSSCEKVYKAVMECGRKYDIKLAGYRALYSLSCEKGYHLWGTDLRSDDNPIEAGLGFVCRTSGQYQGREFVEESRKNGIKKRLVHLHTPDDIPLWGMESVYRNGQLVGYLRRAEHGYTFKSSIGQAYITAPNGQNITREFLETGTYQIEVMGKRYPAKMYLQSPFDPHNKRLSGVYTI</sequence>